<dbReference type="CDD" id="cd00567">
    <property type="entry name" value="ACAD"/>
    <property type="match status" value="1"/>
</dbReference>
<evidence type="ECO:0000256" key="6">
    <source>
        <dbReference type="RuleBase" id="RU362125"/>
    </source>
</evidence>
<evidence type="ECO:0000256" key="5">
    <source>
        <dbReference type="ARBA" id="ARBA00023002"/>
    </source>
</evidence>
<evidence type="ECO:0000256" key="4">
    <source>
        <dbReference type="ARBA" id="ARBA00022827"/>
    </source>
</evidence>
<dbReference type="GO" id="GO:0003995">
    <property type="term" value="F:acyl-CoA dehydrogenase activity"/>
    <property type="evidence" value="ECO:0007669"/>
    <property type="project" value="TreeGrafter"/>
</dbReference>
<feature type="domain" description="Acyl-CoA dehydrogenase/oxidase C-terminal" evidence="7">
    <location>
        <begin position="224"/>
        <end position="371"/>
    </location>
</feature>
<comment type="cofactor">
    <cofactor evidence="1 6">
        <name>FAD</name>
        <dbReference type="ChEBI" id="CHEBI:57692"/>
    </cofactor>
</comment>
<proteinExistence type="inferred from homology"/>
<dbReference type="EC" id="1.3.99.-" evidence="10"/>
<dbReference type="InterPro" id="IPR009100">
    <property type="entry name" value="AcylCoA_DH/oxidase_NM_dom_sf"/>
</dbReference>
<name>A0A0B7NR28_PROFF</name>
<feature type="domain" description="Acyl-CoA dehydrogenase/oxidase N-terminal" evidence="9">
    <location>
        <begin position="6"/>
        <end position="115"/>
    </location>
</feature>
<dbReference type="InterPro" id="IPR009075">
    <property type="entry name" value="AcylCo_DH/oxidase_C"/>
</dbReference>
<dbReference type="AlphaFoldDB" id="A0A0B7NR28"/>
<dbReference type="FunFam" id="1.20.140.10:FF:000001">
    <property type="entry name" value="Acyl-CoA dehydrogenase"/>
    <property type="match status" value="1"/>
</dbReference>
<protein>
    <submittedName>
        <fullName evidence="10">Crotonobetainyl-CoA dehydrogenase (Crotonobetainyl-CoA reductase)</fullName>
        <ecNumber evidence="10">1.3.99.-</ecNumber>
    </submittedName>
</protein>
<sequence length="378" mass="42770">MDFSLTEDQQLMVDGFTELMNSEAWEKYFHECDENSEYPERWVKAICDLGFDRILLPEEYDGLGLGWQTLAAAYEALGRAGGPTYVLYQLPGWDTVIREGTEEQKKDILKFVGSGKQMLNYAMTEPSAGSSWDDMSTTYTRKGGKVYLNGHKTFITSSMKVPYLVVMARDADNMGTYTEWFVDMSLPGITKEPLHKLGLRMDSCADIYFDNVELREEDLFGTEGNGFKRGVKDFDLERFEVALTNYGTAYCAFEDAAKYANQRVQGGEAIARKQLIQLKFADMKVDLTNMRNMLYEIAWKADNDQLGRGDCSMAKYYCSHASARVVDNALQTLAGVGVTGEHRVQRFYRDLRVDRVSGGTDEMMILAAGRGALRDYRS</sequence>
<evidence type="ECO:0000259" key="7">
    <source>
        <dbReference type="Pfam" id="PF00441"/>
    </source>
</evidence>
<dbReference type="Pfam" id="PF00441">
    <property type="entry name" value="Acyl-CoA_dh_1"/>
    <property type="match status" value="1"/>
</dbReference>
<dbReference type="Gene3D" id="2.40.110.10">
    <property type="entry name" value="Butyryl-CoA Dehydrogenase, subunit A, domain 2"/>
    <property type="match status" value="1"/>
</dbReference>
<evidence type="ECO:0000256" key="3">
    <source>
        <dbReference type="ARBA" id="ARBA00022630"/>
    </source>
</evidence>
<dbReference type="NCBIfam" id="NF002885">
    <property type="entry name" value="PRK03354.1"/>
    <property type="match status" value="1"/>
</dbReference>
<dbReference type="Gene3D" id="1.20.140.10">
    <property type="entry name" value="Butyryl-CoA Dehydrogenase, subunit A, domain 3"/>
    <property type="match status" value="1"/>
</dbReference>
<dbReference type="SUPFAM" id="SSF47203">
    <property type="entry name" value="Acyl-CoA dehydrogenase C-terminal domain-like"/>
    <property type="match status" value="1"/>
</dbReference>
<dbReference type="InterPro" id="IPR036250">
    <property type="entry name" value="AcylCo_DH-like_C"/>
</dbReference>
<reference evidence="10" key="1">
    <citation type="submission" date="2014-08" db="EMBL/GenBank/DDBJ databases">
        <authorList>
            <person name="Falentin Helene"/>
        </authorList>
    </citation>
    <scope>NUCLEOTIDE SEQUENCE</scope>
</reference>
<dbReference type="SUPFAM" id="SSF56645">
    <property type="entry name" value="Acyl-CoA dehydrogenase NM domain-like"/>
    <property type="match status" value="1"/>
</dbReference>
<dbReference type="Pfam" id="PF02770">
    <property type="entry name" value="Acyl-CoA_dh_M"/>
    <property type="match status" value="1"/>
</dbReference>
<dbReference type="GO" id="GO:0050660">
    <property type="term" value="F:flavin adenine dinucleotide binding"/>
    <property type="evidence" value="ECO:0007669"/>
    <property type="project" value="InterPro"/>
</dbReference>
<evidence type="ECO:0000259" key="8">
    <source>
        <dbReference type="Pfam" id="PF02770"/>
    </source>
</evidence>
<gene>
    <name evidence="10" type="primary">caiA</name>
    <name evidence="10" type="ORF">PFCIRM138_06385</name>
</gene>
<organism evidence="10">
    <name type="scientific">Propionibacterium freudenreichii subsp. freudenreichii</name>
    <dbReference type="NCBI Taxonomy" id="66712"/>
    <lineage>
        <taxon>Bacteria</taxon>
        <taxon>Bacillati</taxon>
        <taxon>Actinomycetota</taxon>
        <taxon>Actinomycetes</taxon>
        <taxon>Propionibacteriales</taxon>
        <taxon>Propionibacteriaceae</taxon>
        <taxon>Propionibacterium</taxon>
    </lineage>
</organism>
<dbReference type="InterPro" id="IPR006091">
    <property type="entry name" value="Acyl-CoA_Oxase/DH_mid-dom"/>
</dbReference>
<dbReference type="FunFam" id="2.40.110.10:FF:000002">
    <property type="entry name" value="Acyl-CoA dehydrogenase fadE12"/>
    <property type="match status" value="1"/>
</dbReference>
<dbReference type="Pfam" id="PF02771">
    <property type="entry name" value="Acyl-CoA_dh_N"/>
    <property type="match status" value="1"/>
</dbReference>
<dbReference type="PANTHER" id="PTHR43884">
    <property type="entry name" value="ACYL-COA DEHYDROGENASE"/>
    <property type="match status" value="1"/>
</dbReference>
<accession>A0A0B7NR28</accession>
<dbReference type="Gene3D" id="1.10.540.10">
    <property type="entry name" value="Acyl-CoA dehydrogenase/oxidase, N-terminal domain"/>
    <property type="match status" value="1"/>
</dbReference>
<evidence type="ECO:0000256" key="1">
    <source>
        <dbReference type="ARBA" id="ARBA00001974"/>
    </source>
</evidence>
<keyword evidence="4 6" id="KW-0274">FAD</keyword>
<feature type="domain" description="Acyl-CoA oxidase/dehydrogenase middle" evidence="8">
    <location>
        <begin position="121"/>
        <end position="212"/>
    </location>
</feature>
<evidence type="ECO:0000259" key="9">
    <source>
        <dbReference type="Pfam" id="PF02771"/>
    </source>
</evidence>
<dbReference type="InterPro" id="IPR037069">
    <property type="entry name" value="AcylCoA_DH/ox_N_sf"/>
</dbReference>
<dbReference type="PANTHER" id="PTHR43884:SF12">
    <property type="entry name" value="ISOVALERYL-COA DEHYDROGENASE, MITOCHONDRIAL-RELATED"/>
    <property type="match status" value="1"/>
</dbReference>
<keyword evidence="3 6" id="KW-0285">Flavoprotein</keyword>
<dbReference type="InterPro" id="IPR046373">
    <property type="entry name" value="Acyl-CoA_Oxase/DH_mid-dom_sf"/>
</dbReference>
<dbReference type="InterPro" id="IPR013786">
    <property type="entry name" value="AcylCoA_DH/ox_N"/>
</dbReference>
<comment type="similarity">
    <text evidence="2 6">Belongs to the acyl-CoA dehydrogenase family.</text>
</comment>
<dbReference type="EMBL" id="LM676401">
    <property type="protein sequence ID" value="CEP26285.1"/>
    <property type="molecule type" value="Genomic_DNA"/>
</dbReference>
<keyword evidence="5 6" id="KW-0560">Oxidoreductase</keyword>
<evidence type="ECO:0000313" key="10">
    <source>
        <dbReference type="EMBL" id="CEP26285.1"/>
    </source>
</evidence>
<evidence type="ECO:0000256" key="2">
    <source>
        <dbReference type="ARBA" id="ARBA00009347"/>
    </source>
</evidence>